<gene>
    <name evidence="7" type="primary">LOC104753457</name>
</gene>
<evidence type="ECO:0000259" key="5">
    <source>
        <dbReference type="PROSITE" id="PS50089"/>
    </source>
</evidence>
<evidence type="ECO:0000313" key="6">
    <source>
        <dbReference type="Proteomes" id="UP000694864"/>
    </source>
</evidence>
<name>A0ABM0WP66_CAMSA</name>
<keyword evidence="1" id="KW-0479">Metal-binding</keyword>
<evidence type="ECO:0000256" key="4">
    <source>
        <dbReference type="PROSITE-ProRule" id="PRU00175"/>
    </source>
</evidence>
<evidence type="ECO:0000256" key="2">
    <source>
        <dbReference type="ARBA" id="ARBA00022771"/>
    </source>
</evidence>
<dbReference type="SMART" id="SM00184">
    <property type="entry name" value="RING"/>
    <property type="match status" value="1"/>
</dbReference>
<dbReference type="InterPro" id="IPR001841">
    <property type="entry name" value="Znf_RING"/>
</dbReference>
<reference evidence="7" key="2">
    <citation type="submission" date="2025-08" db="UniProtKB">
        <authorList>
            <consortium name="RefSeq"/>
        </authorList>
    </citation>
    <scope>IDENTIFICATION</scope>
    <source>
        <tissue evidence="7">Leaf</tissue>
    </source>
</reference>
<dbReference type="PROSITE" id="PS50089">
    <property type="entry name" value="ZF_RING_2"/>
    <property type="match status" value="1"/>
</dbReference>
<dbReference type="CDD" id="cd16454">
    <property type="entry name" value="RING-H2_PA-TM-RING"/>
    <property type="match status" value="1"/>
</dbReference>
<dbReference type="Gene3D" id="3.30.40.10">
    <property type="entry name" value="Zinc/RING finger domain, C3HC4 (zinc finger)"/>
    <property type="match status" value="1"/>
</dbReference>
<sequence>MSILMRADFNNQIKYDPEPEDAGTIRVNARIFGKDYLTFTTLSFVNEFINDDGNEYCQSRLDLNKFMKEAGISDYDIAHTMYHFIADVAEITCSTNNSSSPGWAFEVWLNLLLLPDETYIEEADQISLEYEIKHDPAPEDAGTIRVTPRIFLEEGGEVSTFPTYKFKFINDDHNESQSQVDLNDFLMETGLNDHYIALAMYEILYVAEITCSASNGYSHGCAVELALNVCILDEPRINEEVVQTEEELQIEEVVQTEEEVQIEEAVQVSLDENNIQLVAASKLVVNSLARKMYDKVSSTGKTCAICFEEFEDERSVVVILPCGHVFDDECPVKWFEINHVCPLCRFELPCEDQ</sequence>
<evidence type="ECO:0000313" key="7">
    <source>
        <dbReference type="RefSeq" id="XP_010474012.1"/>
    </source>
</evidence>
<organism evidence="6 7">
    <name type="scientific">Camelina sativa</name>
    <name type="common">False flax</name>
    <name type="synonym">Myagrum sativum</name>
    <dbReference type="NCBI Taxonomy" id="90675"/>
    <lineage>
        <taxon>Eukaryota</taxon>
        <taxon>Viridiplantae</taxon>
        <taxon>Streptophyta</taxon>
        <taxon>Embryophyta</taxon>
        <taxon>Tracheophyta</taxon>
        <taxon>Spermatophyta</taxon>
        <taxon>Magnoliopsida</taxon>
        <taxon>eudicotyledons</taxon>
        <taxon>Gunneridae</taxon>
        <taxon>Pentapetalae</taxon>
        <taxon>rosids</taxon>
        <taxon>malvids</taxon>
        <taxon>Brassicales</taxon>
        <taxon>Brassicaceae</taxon>
        <taxon>Camelineae</taxon>
        <taxon>Camelina</taxon>
    </lineage>
</organism>
<keyword evidence="6" id="KW-1185">Reference proteome</keyword>
<evidence type="ECO:0000256" key="3">
    <source>
        <dbReference type="ARBA" id="ARBA00022833"/>
    </source>
</evidence>
<keyword evidence="3" id="KW-0862">Zinc</keyword>
<dbReference type="InterPro" id="IPR051834">
    <property type="entry name" value="RING_finger_E3_ligase"/>
</dbReference>
<protein>
    <submittedName>
        <fullName evidence="7">Uncharacterized protein LOC104753457</fullName>
    </submittedName>
</protein>
<evidence type="ECO:0000256" key="1">
    <source>
        <dbReference type="ARBA" id="ARBA00022723"/>
    </source>
</evidence>
<proteinExistence type="predicted"/>
<dbReference type="Pfam" id="PF13639">
    <property type="entry name" value="zf-RING_2"/>
    <property type="match status" value="1"/>
</dbReference>
<reference evidence="6" key="1">
    <citation type="journal article" date="2014" name="Nat. Commun.">
        <title>The emerging biofuel crop Camelina sativa retains a highly undifferentiated hexaploid genome structure.</title>
        <authorList>
            <person name="Kagale S."/>
            <person name="Koh C."/>
            <person name="Nixon J."/>
            <person name="Bollina V."/>
            <person name="Clarke W.E."/>
            <person name="Tuteja R."/>
            <person name="Spillane C."/>
            <person name="Robinson S.J."/>
            <person name="Links M.G."/>
            <person name="Clarke C."/>
            <person name="Higgins E.E."/>
            <person name="Huebert T."/>
            <person name="Sharpe A.G."/>
            <person name="Parkin I.A."/>
        </authorList>
    </citation>
    <scope>NUCLEOTIDE SEQUENCE [LARGE SCALE GENOMIC DNA]</scope>
    <source>
        <strain evidence="6">cv. DH55</strain>
    </source>
</reference>
<dbReference type="Proteomes" id="UP000694864">
    <property type="component" value="Chromosome 16"/>
</dbReference>
<dbReference type="PANTHER" id="PTHR45931">
    <property type="entry name" value="SI:CH211-59O9.10"/>
    <property type="match status" value="1"/>
</dbReference>
<dbReference type="InterPro" id="IPR013083">
    <property type="entry name" value="Znf_RING/FYVE/PHD"/>
</dbReference>
<keyword evidence="2 4" id="KW-0863">Zinc-finger</keyword>
<dbReference type="GeneID" id="104753457"/>
<dbReference type="RefSeq" id="XP_010474012.1">
    <property type="nucleotide sequence ID" value="XM_010475710.1"/>
</dbReference>
<dbReference type="PANTHER" id="PTHR45931:SF13">
    <property type="entry name" value="GENOME ASSEMBLY, CHROMOSOME: A05"/>
    <property type="match status" value="1"/>
</dbReference>
<accession>A0ABM0WP66</accession>
<dbReference type="SUPFAM" id="SSF57850">
    <property type="entry name" value="RING/U-box"/>
    <property type="match status" value="1"/>
</dbReference>
<feature type="domain" description="RING-type" evidence="5">
    <location>
        <begin position="303"/>
        <end position="345"/>
    </location>
</feature>